<keyword evidence="4 5" id="KW-0472">Membrane</keyword>
<dbReference type="RefSeq" id="WP_378960693.1">
    <property type="nucleotide sequence ID" value="NZ_JBHRXC010000016.1"/>
</dbReference>
<evidence type="ECO:0000313" key="8">
    <source>
        <dbReference type="Proteomes" id="UP001595792"/>
    </source>
</evidence>
<feature type="transmembrane region" description="Helical" evidence="5">
    <location>
        <begin position="28"/>
        <end position="48"/>
    </location>
</feature>
<keyword evidence="2 5" id="KW-0812">Transmembrane</keyword>
<evidence type="ECO:0000313" key="7">
    <source>
        <dbReference type="EMBL" id="MFC4197257.1"/>
    </source>
</evidence>
<organism evidence="7 8">
    <name type="scientific">Pedobacter jamesrossensis</name>
    <dbReference type="NCBI Taxonomy" id="1908238"/>
    <lineage>
        <taxon>Bacteria</taxon>
        <taxon>Pseudomonadati</taxon>
        <taxon>Bacteroidota</taxon>
        <taxon>Sphingobacteriia</taxon>
        <taxon>Sphingobacteriales</taxon>
        <taxon>Sphingobacteriaceae</taxon>
        <taxon>Pedobacter</taxon>
    </lineage>
</organism>
<evidence type="ECO:0000256" key="5">
    <source>
        <dbReference type="SAM" id="Phobius"/>
    </source>
</evidence>
<keyword evidence="8" id="KW-1185">Reference proteome</keyword>
<feature type="transmembrane region" description="Helical" evidence="5">
    <location>
        <begin position="54"/>
        <end position="78"/>
    </location>
</feature>
<proteinExistence type="predicted"/>
<sequence length="79" mass="8543">MENYSVVILILAIMIGLSAIADKIKLPYPILLIIAGISIGFIPSIPTVSLNPDVIFLIFLPPLLYDAAFNISVVVVLFT</sequence>
<protein>
    <submittedName>
        <fullName evidence="7">Cation:proton antiporter</fullName>
    </submittedName>
</protein>
<evidence type="ECO:0000259" key="6">
    <source>
        <dbReference type="Pfam" id="PF00999"/>
    </source>
</evidence>
<reference evidence="8" key="1">
    <citation type="journal article" date="2019" name="Int. J. Syst. Evol. Microbiol.">
        <title>The Global Catalogue of Microorganisms (GCM) 10K type strain sequencing project: providing services to taxonomists for standard genome sequencing and annotation.</title>
        <authorList>
            <consortium name="The Broad Institute Genomics Platform"/>
            <consortium name="The Broad Institute Genome Sequencing Center for Infectious Disease"/>
            <person name="Wu L."/>
            <person name="Ma J."/>
        </authorList>
    </citation>
    <scope>NUCLEOTIDE SEQUENCE [LARGE SCALE GENOMIC DNA]</scope>
    <source>
        <strain evidence="8">CCM 8689</strain>
    </source>
</reference>
<evidence type="ECO:0000256" key="2">
    <source>
        <dbReference type="ARBA" id="ARBA00022692"/>
    </source>
</evidence>
<evidence type="ECO:0000256" key="4">
    <source>
        <dbReference type="ARBA" id="ARBA00023136"/>
    </source>
</evidence>
<dbReference type="Pfam" id="PF00999">
    <property type="entry name" value="Na_H_Exchanger"/>
    <property type="match status" value="1"/>
</dbReference>
<gene>
    <name evidence="7" type="ORF">ACFOUY_11160</name>
</gene>
<dbReference type="Proteomes" id="UP001595792">
    <property type="component" value="Unassembled WGS sequence"/>
</dbReference>
<feature type="domain" description="Cation/H+ exchanger transmembrane" evidence="6">
    <location>
        <begin position="11"/>
        <end position="72"/>
    </location>
</feature>
<dbReference type="EMBL" id="JBHSBY010000109">
    <property type="protein sequence ID" value="MFC4197257.1"/>
    <property type="molecule type" value="Genomic_DNA"/>
</dbReference>
<evidence type="ECO:0000256" key="3">
    <source>
        <dbReference type="ARBA" id="ARBA00022989"/>
    </source>
</evidence>
<accession>A0ABV8NNT3</accession>
<comment type="caution">
    <text evidence="7">The sequence shown here is derived from an EMBL/GenBank/DDBJ whole genome shotgun (WGS) entry which is preliminary data.</text>
</comment>
<keyword evidence="3 5" id="KW-1133">Transmembrane helix</keyword>
<feature type="transmembrane region" description="Helical" evidence="5">
    <location>
        <begin position="6"/>
        <end position="21"/>
    </location>
</feature>
<name>A0ABV8NNT3_9SPHI</name>
<comment type="subcellular location">
    <subcellularLocation>
        <location evidence="1">Membrane</location>
        <topology evidence="1">Multi-pass membrane protein</topology>
    </subcellularLocation>
</comment>
<evidence type="ECO:0000256" key="1">
    <source>
        <dbReference type="ARBA" id="ARBA00004141"/>
    </source>
</evidence>
<dbReference type="InterPro" id="IPR006153">
    <property type="entry name" value="Cation/H_exchanger_TM"/>
</dbReference>